<gene>
    <name evidence="2" type="ORF">vBSenI1_100</name>
</gene>
<accession>A0A7L5CBI0</accession>
<evidence type="ECO:0000256" key="1">
    <source>
        <dbReference type="SAM" id="Phobius"/>
    </source>
</evidence>
<keyword evidence="3" id="KW-1185">Reference proteome</keyword>
<reference evidence="2 3" key="1">
    <citation type="submission" date="2020-03" db="EMBL/GenBank/DDBJ databases">
        <authorList>
            <person name="Grabski M.Z."/>
        </authorList>
    </citation>
    <scope>NUCLEOTIDE SEQUENCE [LARGE SCALE GENOMIC DNA]</scope>
    <source>
        <strain evidence="3">vB_Sen_I1</strain>
    </source>
</reference>
<dbReference type="Proteomes" id="UP000516571">
    <property type="component" value="Segment"/>
</dbReference>
<keyword evidence="1" id="KW-0812">Transmembrane</keyword>
<keyword evidence="1" id="KW-0472">Membrane</keyword>
<evidence type="ECO:0000313" key="3">
    <source>
        <dbReference type="Proteomes" id="UP000516571"/>
    </source>
</evidence>
<sequence length="55" mass="6133">MAVYIALLGYALSLIAGMVTYNMIGNIVLPLVVCTILGQFCGMFVMYKLMRGKYY</sequence>
<protein>
    <submittedName>
        <fullName evidence="2">Uncharacterized protein</fullName>
    </submittedName>
</protein>
<organism evidence="2 3">
    <name type="scientific">Salmonella phage vB_Sen_I1</name>
    <dbReference type="NCBI Taxonomy" id="2723910"/>
    <lineage>
        <taxon>Viruses</taxon>
        <taxon>Duplodnaviria</taxon>
        <taxon>Heunggongvirae</taxon>
        <taxon>Uroviricota</taxon>
        <taxon>Caudoviricetes</taxon>
        <taxon>Demerecviridae</taxon>
        <taxon>Markadamsvirinae</taxon>
        <taxon>Tequintavirus</taxon>
        <taxon>Tequintavirus tvI1</taxon>
    </lineage>
</organism>
<dbReference type="EMBL" id="MT233524">
    <property type="protein sequence ID" value="QJA17861.1"/>
    <property type="molecule type" value="Genomic_DNA"/>
</dbReference>
<evidence type="ECO:0000313" key="2">
    <source>
        <dbReference type="EMBL" id="QJA17861.1"/>
    </source>
</evidence>
<name>A0A7L5CBI0_9CAUD</name>
<keyword evidence="1" id="KW-1133">Transmembrane helix</keyword>
<feature type="transmembrane region" description="Helical" evidence="1">
    <location>
        <begin position="27"/>
        <end position="47"/>
    </location>
</feature>
<proteinExistence type="predicted"/>